<dbReference type="EMBL" id="KT001919">
    <property type="protein sequence ID" value="AKU44786.1"/>
    <property type="molecule type" value="Genomic_DNA"/>
</dbReference>
<feature type="domain" description="Baseplate protein gp9-like C-terminal" evidence="2">
    <location>
        <begin position="170"/>
        <end position="256"/>
    </location>
</feature>
<dbReference type="Gene3D" id="2.60.120.640">
    <property type="entry name" value="gp9"/>
    <property type="match status" value="1"/>
</dbReference>
<dbReference type="SUPFAM" id="SSF50017">
    <property type="entry name" value="gp9"/>
    <property type="match status" value="1"/>
</dbReference>
<dbReference type="InterPro" id="IPR008987">
    <property type="entry name" value="Baseplate_struct_prot_Gp9/10_N"/>
</dbReference>
<dbReference type="SMR" id="A0A0K1LQD7"/>
<sequence>MAYQTAKKLIDVGEIGNPSTGDPLYDGGVKLNEMITNVYNAFGDVRMLSANEGVGNMVIHATGYYQKLPRTYYSSTPIELGSLHDIDTSTGSITVVLPSGKVGEGCYFINSTGSVSVDRPIAFRPQVGDTIAGVADQLYITSPYTFVKIWCTKKEGAVTKWDYSVESMFGSKTMPVDTTALVLKANPTAIPMFGYSEFSGAKVLVYAENLAGTVTKMAEVLMTVDRVHKTIYSTEYAILKNSEDEMFTLNFTVGAGDVVYANVQAIKEDRIKFTIKAIDTIKSGIAS</sequence>
<evidence type="ECO:0000313" key="3">
    <source>
        <dbReference type="EMBL" id="AKU44786.1"/>
    </source>
</evidence>
<proteinExistence type="predicted"/>
<dbReference type="InterPro" id="IPR056391">
    <property type="entry name" value="Baseplate_gp9_C"/>
</dbReference>
<dbReference type="GO" id="GO:0019076">
    <property type="term" value="P:viral release from host cell"/>
    <property type="evidence" value="ECO:0007669"/>
    <property type="project" value="InterPro"/>
</dbReference>
<name>A0A0K1LQD7_9CAUD</name>
<gene>
    <name evidence="3" type="ORF">CPT_Miro202</name>
</gene>
<evidence type="ECO:0000259" key="2">
    <source>
        <dbReference type="Pfam" id="PF23618"/>
    </source>
</evidence>
<feature type="domain" description="Baseplate structural protein Gp9/Gp10 N-terminal" evidence="1">
    <location>
        <begin position="7"/>
        <end position="169"/>
    </location>
</feature>
<evidence type="ECO:0000259" key="1">
    <source>
        <dbReference type="Pfam" id="PF07880"/>
    </source>
</evidence>
<dbReference type="InterPro" id="IPR027412">
    <property type="entry name" value="Gp9_C_dom_sf"/>
</dbReference>
<reference evidence="3 4" key="1">
    <citation type="journal article" date="2015" name="Genome Announc.">
        <title>Complete Genome Sequence of Klebsiella pneumoniae Carbapenemase-Producing K. pneumoniae Myophage Miro.</title>
        <authorList>
            <person name="Mijalis E.M."/>
            <person name="Lessor L.E."/>
            <person name="Cahill J.L."/>
            <person name="Rasche E.S."/>
            <person name="Kuty Everett G.F."/>
        </authorList>
    </citation>
    <scope>NUCLEOTIDE SEQUENCE [LARGE SCALE GENOMIC DNA]</scope>
</reference>
<dbReference type="InterPro" id="IPR036240">
    <property type="entry name" value="Gp9-like_sf"/>
</dbReference>
<dbReference type="Pfam" id="PF23618">
    <property type="entry name" value="T4_gp9_10_C"/>
    <property type="match status" value="1"/>
</dbReference>
<dbReference type="Gene3D" id="2.60.40.1680">
    <property type="entry name" value="4-oxalocrotonate tautomerase-like"/>
    <property type="match status" value="1"/>
</dbReference>
<accession>A0A0K1LQD7</accession>
<dbReference type="Proteomes" id="UP000222117">
    <property type="component" value="Segment"/>
</dbReference>
<evidence type="ECO:0000313" key="4">
    <source>
        <dbReference type="Proteomes" id="UP000222117"/>
    </source>
</evidence>
<dbReference type="Pfam" id="PF07880">
    <property type="entry name" value="T4_gp9_10_N"/>
    <property type="match status" value="1"/>
</dbReference>
<dbReference type="Gene3D" id="1.20.5.960">
    <property type="entry name" value="Bacteriophage t4 gene product 9 (gp9)"/>
    <property type="match status" value="1"/>
</dbReference>
<dbReference type="InterPro" id="IPR027411">
    <property type="entry name" value="Gp9/Gp10_mid_dom_sf"/>
</dbReference>
<protein>
    <submittedName>
        <fullName evidence="3">Baseplate wedge tail fiber connector</fullName>
    </submittedName>
</protein>
<organism evidence="3 4">
    <name type="scientific">Klebsiella phage Miro</name>
    <dbReference type="NCBI Taxonomy" id="1675608"/>
    <lineage>
        <taxon>Viruses</taxon>
        <taxon>Duplodnaviria</taxon>
        <taxon>Heunggongvirae</taxon>
        <taxon>Uroviricota</taxon>
        <taxon>Caudoviricetes</taxon>
        <taxon>Pantevenvirales</taxon>
        <taxon>Straboviridae</taxon>
        <taxon>Slopekvirus</taxon>
        <taxon>Klebsiella virus Miro</taxon>
    </lineage>
</organism>